<comment type="catalytic activity">
    <reaction evidence="3">
        <text>D-glyceraldehyde + pyruvate = 2-dehydro-3-deoxy-L-galactonate</text>
        <dbReference type="Rhea" id="RHEA:80055"/>
        <dbReference type="ChEBI" id="CHEBI:15361"/>
        <dbReference type="ChEBI" id="CHEBI:17378"/>
        <dbReference type="ChEBI" id="CHEBI:75545"/>
    </reaction>
</comment>
<proteinExistence type="predicted"/>
<evidence type="ECO:0000313" key="6">
    <source>
        <dbReference type="Proteomes" id="UP000277294"/>
    </source>
</evidence>
<keyword evidence="1" id="KW-0479">Metal-binding</keyword>
<dbReference type="OrthoDB" id="86160at2"/>
<dbReference type="InterPro" id="IPR015813">
    <property type="entry name" value="Pyrv/PenolPyrv_kinase-like_dom"/>
</dbReference>
<evidence type="ECO:0000256" key="2">
    <source>
        <dbReference type="ARBA" id="ARBA00023239"/>
    </source>
</evidence>
<dbReference type="AlphaFoldDB" id="A0A3P4B364"/>
<dbReference type="Proteomes" id="UP000277294">
    <property type="component" value="Unassembled WGS sequence"/>
</dbReference>
<dbReference type="RefSeq" id="WP_124079591.1">
    <property type="nucleotide sequence ID" value="NZ_UWPJ01000017.1"/>
</dbReference>
<evidence type="ECO:0000256" key="3">
    <source>
        <dbReference type="ARBA" id="ARBA00045074"/>
    </source>
</evidence>
<dbReference type="GO" id="GO:0008672">
    <property type="term" value="F:2-dehydro-3-deoxyglucarate aldolase activity"/>
    <property type="evidence" value="ECO:0007669"/>
    <property type="project" value="UniProtKB-EC"/>
</dbReference>
<dbReference type="PANTHER" id="PTHR30502">
    <property type="entry name" value="2-KETO-3-DEOXY-L-RHAMNONATE ALDOLASE"/>
    <property type="match status" value="1"/>
</dbReference>
<dbReference type="Pfam" id="PF03328">
    <property type="entry name" value="HpcH_HpaI"/>
    <property type="match status" value="1"/>
</dbReference>
<dbReference type="EC" id="4.1.2.20" evidence="5"/>
<organism evidence="5 6">
    <name type="scientific">Pigmentiphaga humi</name>
    <dbReference type="NCBI Taxonomy" id="2478468"/>
    <lineage>
        <taxon>Bacteria</taxon>
        <taxon>Pseudomonadati</taxon>
        <taxon>Pseudomonadota</taxon>
        <taxon>Betaproteobacteria</taxon>
        <taxon>Burkholderiales</taxon>
        <taxon>Alcaligenaceae</taxon>
        <taxon>Pigmentiphaga</taxon>
    </lineage>
</organism>
<protein>
    <submittedName>
        <fullName evidence="5">5-keto-4-deoxy-D-glucarate aldolase</fullName>
        <ecNumber evidence="5">4.1.2.20</ecNumber>
    </submittedName>
</protein>
<accession>A0A3P4B364</accession>
<dbReference type="InterPro" id="IPR050251">
    <property type="entry name" value="HpcH-HpaI_aldolase"/>
</dbReference>
<dbReference type="GO" id="GO:0046872">
    <property type="term" value="F:metal ion binding"/>
    <property type="evidence" value="ECO:0007669"/>
    <property type="project" value="UniProtKB-KW"/>
</dbReference>
<dbReference type="InterPro" id="IPR040442">
    <property type="entry name" value="Pyrv_kinase-like_dom_sf"/>
</dbReference>
<gene>
    <name evidence="5" type="primary">garL_2</name>
    <name evidence="5" type="ORF">PIGHUM_02145</name>
</gene>
<dbReference type="PANTHER" id="PTHR30502:SF4">
    <property type="entry name" value="5-KETO-4-DEOXY-D-GLUCARATE ALDOLASE"/>
    <property type="match status" value="1"/>
</dbReference>
<dbReference type="EMBL" id="UWPJ01000017">
    <property type="protein sequence ID" value="VCU70078.1"/>
    <property type="molecule type" value="Genomic_DNA"/>
</dbReference>
<keyword evidence="2 5" id="KW-0456">Lyase</keyword>
<keyword evidence="6" id="KW-1185">Reference proteome</keyword>
<dbReference type="GO" id="GO:0005737">
    <property type="term" value="C:cytoplasm"/>
    <property type="evidence" value="ECO:0007669"/>
    <property type="project" value="TreeGrafter"/>
</dbReference>
<dbReference type="SUPFAM" id="SSF51621">
    <property type="entry name" value="Phosphoenolpyruvate/pyruvate domain"/>
    <property type="match status" value="1"/>
</dbReference>
<evidence type="ECO:0000313" key="5">
    <source>
        <dbReference type="EMBL" id="VCU70078.1"/>
    </source>
</evidence>
<name>A0A3P4B364_9BURK</name>
<dbReference type="Gene3D" id="3.20.20.60">
    <property type="entry name" value="Phosphoenolpyruvate-binding domains"/>
    <property type="match status" value="1"/>
</dbReference>
<evidence type="ECO:0000259" key="4">
    <source>
        <dbReference type="Pfam" id="PF03328"/>
    </source>
</evidence>
<dbReference type="InterPro" id="IPR005000">
    <property type="entry name" value="Aldolase/citrate-lyase_domain"/>
</dbReference>
<feature type="domain" description="HpcH/HpaI aldolase/citrate lyase" evidence="4">
    <location>
        <begin position="17"/>
        <end position="238"/>
    </location>
</feature>
<evidence type="ECO:0000256" key="1">
    <source>
        <dbReference type="ARBA" id="ARBA00022723"/>
    </source>
</evidence>
<reference evidence="5 6" key="1">
    <citation type="submission" date="2018-10" db="EMBL/GenBank/DDBJ databases">
        <authorList>
            <person name="Criscuolo A."/>
        </authorList>
    </citation>
    <scope>NUCLEOTIDE SEQUENCE [LARGE SCALE GENOMIC DNA]</scope>
    <source>
        <strain evidence="5">DnA1</strain>
    </source>
</reference>
<sequence length="266" mass="27651">MNPFLARLRGAGPAPLGIFLMSGSPIVAEAIGCNGFEWAIVDAEHSPIDVADVAHMLMAIGNTAMLPVVRAPWNEPVVIKRLLDAGADTLLVPFVQSADEAGRAVAAVRYPPQGSRGMAGLSRASRFGAMPDHFRQANGRIGLIVQIETPQALACIEEIAAVDGVDAVFIGPTDLAGSMGHYGDSAHPEVKASLASAIERCKRVGKPVGTLAATLESAALLARQGADFVVLASDLGLLLAQVRAAQSAWRAEFGGGREGRPPAAQY</sequence>